<feature type="coiled-coil region" evidence="1">
    <location>
        <begin position="42"/>
        <end position="69"/>
    </location>
</feature>
<dbReference type="Proteomes" id="UP000294257">
    <property type="component" value="Unassembled WGS sequence"/>
</dbReference>
<feature type="region of interest" description="Disordered" evidence="2">
    <location>
        <begin position="269"/>
        <end position="313"/>
    </location>
</feature>
<reference evidence="3 4" key="1">
    <citation type="submission" date="2019-02" db="EMBL/GenBank/DDBJ databases">
        <title>Genomic Encyclopedia of Type Strains, Phase IV (KMG-IV): sequencing the most valuable type-strain genomes for metagenomic binning, comparative biology and taxonomic classification.</title>
        <authorList>
            <person name="Goeker M."/>
        </authorList>
    </citation>
    <scope>NUCLEOTIDE SEQUENCE [LARGE SCALE GENOMIC DNA]</scope>
    <source>
        <strain evidence="3 4">DSM 101727</strain>
    </source>
</reference>
<organism evidence="3 4">
    <name type="scientific">Herbihabitans rhizosphaerae</name>
    <dbReference type="NCBI Taxonomy" id="1872711"/>
    <lineage>
        <taxon>Bacteria</taxon>
        <taxon>Bacillati</taxon>
        <taxon>Actinomycetota</taxon>
        <taxon>Actinomycetes</taxon>
        <taxon>Pseudonocardiales</taxon>
        <taxon>Pseudonocardiaceae</taxon>
        <taxon>Herbihabitans</taxon>
    </lineage>
</organism>
<keyword evidence="1" id="KW-0175">Coiled coil</keyword>
<accession>A0A4V2ESB6</accession>
<gene>
    <name evidence="3" type="ORF">EV193_106238</name>
</gene>
<keyword evidence="4" id="KW-1185">Reference proteome</keyword>
<feature type="compositionally biased region" description="Basic and acidic residues" evidence="2">
    <location>
        <begin position="275"/>
        <end position="296"/>
    </location>
</feature>
<evidence type="ECO:0000313" key="3">
    <source>
        <dbReference type="EMBL" id="RZS37003.1"/>
    </source>
</evidence>
<comment type="caution">
    <text evidence="3">The sequence shown here is derived from an EMBL/GenBank/DDBJ whole genome shotgun (WGS) entry which is preliminary data.</text>
</comment>
<proteinExistence type="predicted"/>
<protein>
    <recommendedName>
        <fullName evidence="5">DivIVA protein</fullName>
    </recommendedName>
</protein>
<dbReference type="RefSeq" id="WP_130345609.1">
    <property type="nucleotide sequence ID" value="NZ_SGWQ01000006.1"/>
</dbReference>
<evidence type="ECO:0000256" key="2">
    <source>
        <dbReference type="SAM" id="MobiDB-lite"/>
    </source>
</evidence>
<evidence type="ECO:0000256" key="1">
    <source>
        <dbReference type="SAM" id="Coils"/>
    </source>
</evidence>
<evidence type="ECO:0008006" key="5">
    <source>
        <dbReference type="Google" id="ProtNLM"/>
    </source>
</evidence>
<evidence type="ECO:0000313" key="4">
    <source>
        <dbReference type="Proteomes" id="UP000294257"/>
    </source>
</evidence>
<name>A0A4V2ESB6_9PSEU</name>
<dbReference type="AlphaFoldDB" id="A0A4V2ESB6"/>
<dbReference type="EMBL" id="SGWQ01000006">
    <property type="protein sequence ID" value="RZS37003.1"/>
    <property type="molecule type" value="Genomic_DNA"/>
</dbReference>
<dbReference type="OrthoDB" id="3691987at2"/>
<sequence length="313" mass="34927">MAGPEDHQLAGDADDKANFDVVRQGFDRDQVRQYVQNVDLHVRRLSADRDEALSQVVELSERLEVAHREIAALTEGRGTTTGQAAPNRQVQVAKVEAAEITGRAQVAAENTWAAAEQASAALRDRYTHLIRELDKQHADIQVEHRAIMDAAHGHVRKMTVEADRRQAEIDERAERERQRIESEFDQTMTTRRADLEREIESRHAASTAQARRTVEEANAKARAAVAEANKRLSDLVAVRNQIADHIRGTREVIEQGSALLEPVENEAEVLASAKPLEHEKPAKNTEKTEKANDKPHSVPQQREARQGAPSTVD</sequence>